<accession>A0A917LWW6</accession>
<keyword evidence="1" id="KW-0812">Transmembrane</keyword>
<reference evidence="2 3" key="1">
    <citation type="journal article" date="2014" name="Int. J. Syst. Evol. Microbiol.">
        <title>Complete genome sequence of Corynebacterium casei LMG S-19264T (=DSM 44701T), isolated from a smear-ripened cheese.</title>
        <authorList>
            <consortium name="US DOE Joint Genome Institute (JGI-PGF)"/>
            <person name="Walter F."/>
            <person name="Albersmeier A."/>
            <person name="Kalinowski J."/>
            <person name="Ruckert C."/>
        </authorList>
    </citation>
    <scope>NUCLEOTIDE SEQUENCE [LARGE SCALE GENOMIC DNA]</scope>
    <source>
        <strain evidence="2 3">CGMCC 1.15286</strain>
    </source>
</reference>
<keyword evidence="1" id="KW-0472">Membrane</keyword>
<keyword evidence="1" id="KW-1133">Transmembrane helix</keyword>
<organism evidence="2 3">
    <name type="scientific">Paenibacillus radicis</name>
    <name type="common">ex Gao et al. 2016</name>
    <dbReference type="NCBI Taxonomy" id="1737354"/>
    <lineage>
        <taxon>Bacteria</taxon>
        <taxon>Bacillati</taxon>
        <taxon>Bacillota</taxon>
        <taxon>Bacilli</taxon>
        <taxon>Bacillales</taxon>
        <taxon>Paenibacillaceae</taxon>
        <taxon>Paenibacillus</taxon>
    </lineage>
</organism>
<evidence type="ECO:0000313" key="2">
    <source>
        <dbReference type="EMBL" id="GGG64360.1"/>
    </source>
</evidence>
<dbReference type="Proteomes" id="UP000600247">
    <property type="component" value="Unassembled WGS sequence"/>
</dbReference>
<dbReference type="RefSeq" id="WP_188888620.1">
    <property type="nucleotide sequence ID" value="NZ_BMHY01000003.1"/>
</dbReference>
<comment type="caution">
    <text evidence="2">The sequence shown here is derived from an EMBL/GenBank/DDBJ whole genome shotgun (WGS) entry which is preliminary data.</text>
</comment>
<proteinExistence type="predicted"/>
<protein>
    <submittedName>
        <fullName evidence="2">Uncharacterized protein</fullName>
    </submittedName>
</protein>
<dbReference type="AlphaFoldDB" id="A0A917LWW6"/>
<keyword evidence="3" id="KW-1185">Reference proteome</keyword>
<dbReference type="EMBL" id="BMHY01000003">
    <property type="protein sequence ID" value="GGG64360.1"/>
    <property type="molecule type" value="Genomic_DNA"/>
</dbReference>
<evidence type="ECO:0000313" key="3">
    <source>
        <dbReference type="Proteomes" id="UP000600247"/>
    </source>
</evidence>
<evidence type="ECO:0000256" key="1">
    <source>
        <dbReference type="SAM" id="Phobius"/>
    </source>
</evidence>
<gene>
    <name evidence="2" type="ORF">GCM10010918_18030</name>
</gene>
<name>A0A917LWW6_9BACL</name>
<feature type="transmembrane region" description="Helical" evidence="1">
    <location>
        <begin position="12"/>
        <end position="33"/>
    </location>
</feature>
<sequence length="74" mass="8233">MTLGKMLRNVSVGLIFGIIAIGLLPFLVIFNWVELFNVAEIEASPLFLIIGRFVGTVARKDKKNEPDQSQQLDS</sequence>